<evidence type="ECO:0000313" key="15">
    <source>
        <dbReference type="EMBL" id="WZC49754.1"/>
    </source>
</evidence>
<evidence type="ECO:0000256" key="12">
    <source>
        <dbReference type="ARBA" id="ARBA00048366"/>
    </source>
</evidence>
<gene>
    <name evidence="15" type="ORF">AABB29_03635</name>
</gene>
<dbReference type="EC" id="2.7.7.87" evidence="3 13"/>
<dbReference type="PANTHER" id="PTHR17490:SF16">
    <property type="entry name" value="THREONYLCARBAMOYL-AMP SYNTHASE"/>
    <property type="match status" value="1"/>
</dbReference>
<dbReference type="GO" id="GO:0061710">
    <property type="term" value="F:L-threonylcarbamoyladenylate synthase"/>
    <property type="evidence" value="ECO:0007669"/>
    <property type="project" value="UniProtKB-EC"/>
</dbReference>
<dbReference type="PANTHER" id="PTHR17490">
    <property type="entry name" value="SUA5"/>
    <property type="match status" value="1"/>
</dbReference>
<proteinExistence type="inferred from homology"/>
<evidence type="ECO:0000256" key="7">
    <source>
        <dbReference type="ARBA" id="ARBA00022694"/>
    </source>
</evidence>
<dbReference type="EMBL" id="CP150951">
    <property type="protein sequence ID" value="WZC49754.1"/>
    <property type="molecule type" value="Genomic_DNA"/>
</dbReference>
<keyword evidence="10 13" id="KW-0067">ATP-binding</keyword>
<name>A0ABZ2V5C0_9RHOB</name>
<keyword evidence="16" id="KW-1185">Reference proteome</keyword>
<keyword evidence="5 13" id="KW-0963">Cytoplasm</keyword>
<dbReference type="Gene3D" id="3.90.870.10">
    <property type="entry name" value="DHBP synthase"/>
    <property type="match status" value="1"/>
</dbReference>
<keyword evidence="7 13" id="KW-0819">tRNA processing</keyword>
<protein>
    <recommendedName>
        <fullName evidence="4 13">Threonylcarbamoyl-AMP synthase</fullName>
        <shortName evidence="13">TC-AMP synthase</shortName>
        <ecNumber evidence="3 13">2.7.7.87</ecNumber>
    </recommendedName>
    <alternativeName>
        <fullName evidence="11 13">L-threonylcarbamoyladenylate synthase</fullName>
    </alternativeName>
</protein>
<comment type="similarity">
    <text evidence="2 13">Belongs to the SUA5 family.</text>
</comment>
<dbReference type="InterPro" id="IPR006070">
    <property type="entry name" value="Sua5-like_dom"/>
</dbReference>
<keyword evidence="8 13" id="KW-0548">Nucleotidyltransferase</keyword>
<comment type="function">
    <text evidence="13">Required for the formation of a threonylcarbamoyl group on adenosine at position 37 (t(6)A37) in tRNAs that read codons beginning with adenine.</text>
</comment>
<evidence type="ECO:0000256" key="9">
    <source>
        <dbReference type="ARBA" id="ARBA00022741"/>
    </source>
</evidence>
<reference evidence="16" key="1">
    <citation type="submission" date="2024-04" db="EMBL/GenBank/DDBJ databases">
        <title>Phylogenomic analyses of a clade within the roseobacter group suggest taxonomic reassignments of species of the genera Aestuariivita, Citreicella, Loktanella, Nautella, Pelagibaca, Ruegeria, Thalassobius, Thiobacimonas and Tropicibacter, and the proposal o.</title>
        <authorList>
            <person name="Jeon C.O."/>
        </authorList>
    </citation>
    <scope>NUCLEOTIDE SEQUENCE [LARGE SCALE GENOMIC DNA]</scope>
    <source>
        <strain evidence="16">BS5-3</strain>
    </source>
</reference>
<evidence type="ECO:0000256" key="3">
    <source>
        <dbReference type="ARBA" id="ARBA00012584"/>
    </source>
</evidence>
<dbReference type="PIRSF" id="PIRSF004930">
    <property type="entry name" value="Tln_factor_SUA5"/>
    <property type="match status" value="1"/>
</dbReference>
<evidence type="ECO:0000256" key="4">
    <source>
        <dbReference type="ARBA" id="ARBA00015492"/>
    </source>
</evidence>
<evidence type="ECO:0000256" key="2">
    <source>
        <dbReference type="ARBA" id="ARBA00007663"/>
    </source>
</evidence>
<sequence>MTKAPFQIFQPDPAGLASAAALLQAGGLVSFPTETVYGLGADARDDKAVAGIYAAKGRPSFNPLIVHLASLQEAENLCVFNDQAQRLAGAFWPGALTLVLPLKPNAGISKLVTAGLQTLAVRVPDHPVAQGLLRAFAGPVAAPSANPSGRVSPTTAVHVVDGLSHKINGLIDGGACAVGLESTIVSCVAQPSLLRAGGIPVEALEACLGAPLSRPSDPATPVAPGQLASHYAPKGTVRLNAVDIHKDEVLLGFGPVEATLNLSPSGDLTEAAARLFDCLHKLDAIGAEKIAVSPIPEEGLGRAINDRLRRAAAPR</sequence>
<evidence type="ECO:0000259" key="14">
    <source>
        <dbReference type="PROSITE" id="PS51163"/>
    </source>
</evidence>
<dbReference type="InterPro" id="IPR038385">
    <property type="entry name" value="Sua5/YwlC_C"/>
</dbReference>
<organism evidence="15 16">
    <name type="scientific">Yoonia phaeophyticola</name>
    <dbReference type="NCBI Taxonomy" id="3137369"/>
    <lineage>
        <taxon>Bacteria</taxon>
        <taxon>Pseudomonadati</taxon>
        <taxon>Pseudomonadota</taxon>
        <taxon>Alphaproteobacteria</taxon>
        <taxon>Rhodobacterales</taxon>
        <taxon>Paracoccaceae</taxon>
        <taxon>Yoonia</taxon>
    </lineage>
</organism>
<keyword evidence="6 13" id="KW-0808">Transferase</keyword>
<dbReference type="Proteomes" id="UP001440612">
    <property type="component" value="Chromosome"/>
</dbReference>
<dbReference type="SUPFAM" id="SSF55821">
    <property type="entry name" value="YrdC/RibB"/>
    <property type="match status" value="1"/>
</dbReference>
<evidence type="ECO:0000256" key="6">
    <source>
        <dbReference type="ARBA" id="ARBA00022679"/>
    </source>
</evidence>
<dbReference type="Pfam" id="PF03481">
    <property type="entry name" value="Sua5_C"/>
    <property type="match status" value="1"/>
</dbReference>
<comment type="subcellular location">
    <subcellularLocation>
        <location evidence="1 13">Cytoplasm</location>
    </subcellularLocation>
</comment>
<dbReference type="Pfam" id="PF01300">
    <property type="entry name" value="Sua5_yciO_yrdC"/>
    <property type="match status" value="1"/>
</dbReference>
<evidence type="ECO:0000256" key="13">
    <source>
        <dbReference type="PIRNR" id="PIRNR004930"/>
    </source>
</evidence>
<dbReference type="PROSITE" id="PS51163">
    <property type="entry name" value="YRDC"/>
    <property type="match status" value="1"/>
</dbReference>
<dbReference type="Gene3D" id="3.40.50.11030">
    <property type="entry name" value="Threonylcarbamoyl-AMP synthase, C-terminal domain"/>
    <property type="match status" value="1"/>
</dbReference>
<dbReference type="InterPro" id="IPR050156">
    <property type="entry name" value="TC-AMP_synthase_SUA5"/>
</dbReference>
<keyword evidence="9 13" id="KW-0547">Nucleotide-binding</keyword>
<evidence type="ECO:0000256" key="5">
    <source>
        <dbReference type="ARBA" id="ARBA00022490"/>
    </source>
</evidence>
<evidence type="ECO:0000256" key="8">
    <source>
        <dbReference type="ARBA" id="ARBA00022695"/>
    </source>
</evidence>
<evidence type="ECO:0000256" key="1">
    <source>
        <dbReference type="ARBA" id="ARBA00004496"/>
    </source>
</evidence>
<dbReference type="NCBIfam" id="TIGR00057">
    <property type="entry name" value="L-threonylcarbamoyladenylate synthase"/>
    <property type="match status" value="1"/>
</dbReference>
<dbReference type="InterPro" id="IPR017945">
    <property type="entry name" value="DHBP_synth_RibB-like_a/b_dom"/>
</dbReference>
<dbReference type="InterPro" id="IPR010923">
    <property type="entry name" value="T(6)A37_SUA5"/>
</dbReference>
<evidence type="ECO:0000256" key="11">
    <source>
        <dbReference type="ARBA" id="ARBA00029774"/>
    </source>
</evidence>
<dbReference type="InterPro" id="IPR005145">
    <property type="entry name" value="Sua5_C"/>
</dbReference>
<accession>A0ABZ2V5C0</accession>
<comment type="catalytic activity">
    <reaction evidence="12 13">
        <text>L-threonine + hydrogencarbonate + ATP = L-threonylcarbamoyladenylate + diphosphate + H2O</text>
        <dbReference type="Rhea" id="RHEA:36407"/>
        <dbReference type="ChEBI" id="CHEBI:15377"/>
        <dbReference type="ChEBI" id="CHEBI:17544"/>
        <dbReference type="ChEBI" id="CHEBI:30616"/>
        <dbReference type="ChEBI" id="CHEBI:33019"/>
        <dbReference type="ChEBI" id="CHEBI:57926"/>
        <dbReference type="ChEBI" id="CHEBI:73682"/>
        <dbReference type="EC" id="2.7.7.87"/>
    </reaction>
</comment>
<evidence type="ECO:0000256" key="10">
    <source>
        <dbReference type="ARBA" id="ARBA00022840"/>
    </source>
</evidence>
<feature type="domain" description="YrdC-like" evidence="14">
    <location>
        <begin position="13"/>
        <end position="199"/>
    </location>
</feature>
<evidence type="ECO:0000313" key="16">
    <source>
        <dbReference type="Proteomes" id="UP001440612"/>
    </source>
</evidence>
<dbReference type="RefSeq" id="WP_341367864.1">
    <property type="nucleotide sequence ID" value="NZ_CP150951.2"/>
</dbReference>